<keyword evidence="4 12" id="KW-0328">Glycosyltransferase</keyword>
<evidence type="ECO:0000256" key="7">
    <source>
        <dbReference type="ARBA" id="ARBA00022968"/>
    </source>
</evidence>
<proteinExistence type="inferred from homology"/>
<protein>
    <recommendedName>
        <fullName evidence="12">Fucosyltransferase</fullName>
        <ecNumber evidence="12">2.4.1.-</ecNumber>
    </recommendedName>
</protein>
<dbReference type="STRING" id="418985.A0A1V9XMQ8"/>
<name>A0A1V9XMQ8_9ACAR</name>
<gene>
    <name evidence="15" type="ORF">BIW11_08934</name>
</gene>
<comment type="pathway">
    <text evidence="2">Protein modification; protein glycosylation.</text>
</comment>
<dbReference type="InterPro" id="IPR038577">
    <property type="entry name" value="GT10-like_C_sf"/>
</dbReference>
<evidence type="ECO:0000256" key="1">
    <source>
        <dbReference type="ARBA" id="ARBA00004447"/>
    </source>
</evidence>
<dbReference type="Pfam" id="PF17039">
    <property type="entry name" value="Glyco_tran_10_N"/>
    <property type="match status" value="1"/>
</dbReference>
<keyword evidence="8 12" id="KW-1133">Transmembrane helix</keyword>
<feature type="domain" description="Fucosyltransferase C-terminal" evidence="13">
    <location>
        <begin position="199"/>
        <end position="379"/>
    </location>
</feature>
<dbReference type="InterPro" id="IPR055270">
    <property type="entry name" value="Glyco_tran_10_C"/>
</dbReference>
<accession>A0A1V9XMQ8</accession>
<keyword evidence="6 12" id="KW-0812">Transmembrane</keyword>
<dbReference type="UniPathway" id="UPA00378"/>
<dbReference type="InterPro" id="IPR001503">
    <property type="entry name" value="Glyco_trans_10"/>
</dbReference>
<evidence type="ECO:0000256" key="6">
    <source>
        <dbReference type="ARBA" id="ARBA00022692"/>
    </source>
</evidence>
<evidence type="ECO:0000256" key="4">
    <source>
        <dbReference type="ARBA" id="ARBA00022676"/>
    </source>
</evidence>
<evidence type="ECO:0000256" key="11">
    <source>
        <dbReference type="ARBA" id="ARBA00023180"/>
    </source>
</evidence>
<keyword evidence="7" id="KW-0735">Signal-anchor</keyword>
<dbReference type="Proteomes" id="UP000192247">
    <property type="component" value="Unassembled WGS sequence"/>
</dbReference>
<evidence type="ECO:0000259" key="14">
    <source>
        <dbReference type="Pfam" id="PF17039"/>
    </source>
</evidence>
<evidence type="ECO:0000259" key="13">
    <source>
        <dbReference type="Pfam" id="PF00852"/>
    </source>
</evidence>
<feature type="domain" description="Fucosyltransferase N-terminal" evidence="14">
    <location>
        <begin position="92"/>
        <end position="181"/>
    </location>
</feature>
<evidence type="ECO:0000256" key="9">
    <source>
        <dbReference type="ARBA" id="ARBA00023034"/>
    </source>
</evidence>
<keyword evidence="5 12" id="KW-0808">Transferase</keyword>
<dbReference type="InterPro" id="IPR031481">
    <property type="entry name" value="Glyco_tran_10_N"/>
</dbReference>
<feature type="transmembrane region" description="Helical" evidence="12">
    <location>
        <begin position="17"/>
        <end position="40"/>
    </location>
</feature>
<evidence type="ECO:0000313" key="16">
    <source>
        <dbReference type="Proteomes" id="UP000192247"/>
    </source>
</evidence>
<dbReference type="SUPFAM" id="SSF53756">
    <property type="entry name" value="UDP-Glycosyltransferase/glycogen phosphorylase"/>
    <property type="match status" value="1"/>
</dbReference>
<dbReference type="InParanoid" id="A0A1V9XMQ8"/>
<evidence type="ECO:0000313" key="15">
    <source>
        <dbReference type="EMBL" id="OQR74638.1"/>
    </source>
</evidence>
<dbReference type="EC" id="2.4.1.-" evidence="12"/>
<keyword evidence="9 12" id="KW-0333">Golgi apparatus</keyword>
<evidence type="ECO:0000256" key="8">
    <source>
        <dbReference type="ARBA" id="ARBA00022989"/>
    </source>
</evidence>
<evidence type="ECO:0000256" key="12">
    <source>
        <dbReference type="RuleBase" id="RU003832"/>
    </source>
</evidence>
<dbReference type="EMBL" id="MNPL01007651">
    <property type="protein sequence ID" value="OQR74638.1"/>
    <property type="molecule type" value="Genomic_DNA"/>
</dbReference>
<keyword evidence="16" id="KW-1185">Reference proteome</keyword>
<keyword evidence="10 12" id="KW-0472">Membrane</keyword>
<evidence type="ECO:0000256" key="3">
    <source>
        <dbReference type="ARBA" id="ARBA00008919"/>
    </source>
</evidence>
<sequence length="393" mass="45480">MCVSLQMSSTGQPHIRALLLLTLISAYVIVALVITTGIPLDVQPEHLSNPKELQETIAPARNYTISIWRVGQRMKRRFLRSFGPVEKDPFALCSVRNCRLEVNDSLVQDSDAVMFHLHLLTDLKNNLPRTRSVNQRWIFFTDESPYHTFLSDRTLTMKDLNGIFNLSMTYRSDSDIPVPYGRTERLPFPNSEDFSSILNNKTKGITILGSNCGGKNDRWRYVHALRKHIEVDIFGGCGKKACPGHFTKDCDVIKDYQFYLAFENSNCAEYMTEKLWYNAYYKKAIPIVMGPSKEDYTRLCPPYSFIHVEDFSSPKELADYIRKLQASPSDFLAYHAWRRNFRVLNEHGYFGSPSLHLCRMCEMLNRPIKEQTLQNLESWWSVQRDCRGSPFNL</sequence>
<dbReference type="PANTHER" id="PTHR48438:SF1">
    <property type="entry name" value="ALPHA-(1,3)-FUCOSYLTRANSFERASE C-RELATED"/>
    <property type="match status" value="1"/>
</dbReference>
<comment type="caution">
    <text evidence="15">The sequence shown here is derived from an EMBL/GenBank/DDBJ whole genome shotgun (WGS) entry which is preliminary data.</text>
</comment>
<evidence type="ECO:0000256" key="2">
    <source>
        <dbReference type="ARBA" id="ARBA00004922"/>
    </source>
</evidence>
<evidence type="ECO:0000256" key="10">
    <source>
        <dbReference type="ARBA" id="ARBA00023136"/>
    </source>
</evidence>
<dbReference type="Gene3D" id="3.40.50.11660">
    <property type="entry name" value="Glycosyl transferase family 10, C-terminal domain"/>
    <property type="match status" value="1"/>
</dbReference>
<comment type="similarity">
    <text evidence="3 12">Belongs to the glycosyltransferase 10 family.</text>
</comment>
<dbReference type="Pfam" id="PF00852">
    <property type="entry name" value="Glyco_transf_10"/>
    <property type="match status" value="1"/>
</dbReference>
<comment type="subcellular location">
    <subcellularLocation>
        <location evidence="1 12">Golgi apparatus</location>
        <location evidence="1 12">Golgi stack membrane</location>
        <topology evidence="1 12">Single-pass type II membrane protein</topology>
    </subcellularLocation>
</comment>
<dbReference type="GO" id="GO:0032580">
    <property type="term" value="C:Golgi cisterna membrane"/>
    <property type="evidence" value="ECO:0007669"/>
    <property type="project" value="UniProtKB-SubCell"/>
</dbReference>
<dbReference type="GO" id="GO:0008417">
    <property type="term" value="F:fucosyltransferase activity"/>
    <property type="evidence" value="ECO:0007669"/>
    <property type="project" value="InterPro"/>
</dbReference>
<reference evidence="15 16" key="1">
    <citation type="journal article" date="2017" name="Gigascience">
        <title>Draft genome of the honey bee ectoparasitic mite, Tropilaelaps mercedesae, is shaped by the parasitic life history.</title>
        <authorList>
            <person name="Dong X."/>
            <person name="Armstrong S.D."/>
            <person name="Xia D."/>
            <person name="Makepeace B.L."/>
            <person name="Darby A.C."/>
            <person name="Kadowaki T."/>
        </authorList>
    </citation>
    <scope>NUCLEOTIDE SEQUENCE [LARGE SCALE GENOMIC DNA]</scope>
    <source>
        <strain evidence="15">Wuxi-XJTLU</strain>
    </source>
</reference>
<dbReference type="AlphaFoldDB" id="A0A1V9XMQ8"/>
<dbReference type="PANTHER" id="PTHR48438">
    <property type="entry name" value="ALPHA-(1,3)-FUCOSYLTRANSFERASE C-RELATED"/>
    <property type="match status" value="1"/>
</dbReference>
<evidence type="ECO:0000256" key="5">
    <source>
        <dbReference type="ARBA" id="ARBA00022679"/>
    </source>
</evidence>
<dbReference type="OrthoDB" id="427096at2759"/>
<organism evidence="15 16">
    <name type="scientific">Tropilaelaps mercedesae</name>
    <dbReference type="NCBI Taxonomy" id="418985"/>
    <lineage>
        <taxon>Eukaryota</taxon>
        <taxon>Metazoa</taxon>
        <taxon>Ecdysozoa</taxon>
        <taxon>Arthropoda</taxon>
        <taxon>Chelicerata</taxon>
        <taxon>Arachnida</taxon>
        <taxon>Acari</taxon>
        <taxon>Parasitiformes</taxon>
        <taxon>Mesostigmata</taxon>
        <taxon>Gamasina</taxon>
        <taxon>Dermanyssoidea</taxon>
        <taxon>Laelapidae</taxon>
        <taxon>Tropilaelaps</taxon>
    </lineage>
</organism>
<dbReference type="FunFam" id="3.40.50.11660:FF:000004">
    <property type="entry name" value="Glycoprotein 3-alpha-L-fucosyltransferase A"/>
    <property type="match status" value="1"/>
</dbReference>
<keyword evidence="11" id="KW-0325">Glycoprotein</keyword>